<dbReference type="Pfam" id="PF25601">
    <property type="entry name" value="AAA_lid_14"/>
    <property type="match status" value="1"/>
</dbReference>
<dbReference type="PANTHER" id="PTHR32071">
    <property type="entry name" value="TRANSCRIPTIONAL REGULATORY PROTEIN"/>
    <property type="match status" value="1"/>
</dbReference>
<dbReference type="InterPro" id="IPR002078">
    <property type="entry name" value="Sigma_54_int"/>
</dbReference>
<keyword evidence="4" id="KW-0238">DNA-binding</keyword>
<sequence>MGGSNTDLQEITRERDLYGKLLDLGAADEVEQLLQGALSLMVECAGARRGYIELDEPSRSGAAPRFWVAHGFSQSDIQSIRASSSSGVIAEAVATGATIVTASALEDPRFRDRGSVRKNSIEAVLCAPIGTTPTLGVLYLQDRDRPGRFPEEVRLLAERFARHLAVLADRLLIRRRVRDEEDATRPLRERLRADRIVGRSPALAAVLREVVAAAPSHVNVLLTGPSGTGKTQIARVIHENSPRARGPFVEVSCAALPETLFENEMFGAVKGGHSSGPVEGKVTAARGGTLFLDEIGELHLNNQAKLLQVLQSKEYFPLGSAKPLTADVRVIAATNVDLKAAVERKAFREDLYYRLDVLTIRVPALAERREDLADLAAHFCKRVCAENGFPHLVLSPGARMAIEAAEWPGNVRQLCNKIEAAAARAAGEGVPQIERRHIFPEADTSTSSAPEERASTLQEAVHRFQGDMLRKTLEATGWNVIETASRLDIARSTIYNMMKVHGIPRPRTG</sequence>
<keyword evidence="8" id="KW-1185">Reference proteome</keyword>
<dbReference type="Gene3D" id="3.40.50.300">
    <property type="entry name" value="P-loop containing nucleotide triphosphate hydrolases"/>
    <property type="match status" value="1"/>
</dbReference>
<keyword evidence="3" id="KW-0805">Transcription regulation</keyword>
<name>A0ABT5ESL8_9BACT</name>
<evidence type="ECO:0000256" key="1">
    <source>
        <dbReference type="ARBA" id="ARBA00022741"/>
    </source>
</evidence>
<dbReference type="PROSITE" id="PS50045">
    <property type="entry name" value="SIGMA54_INTERACT_4"/>
    <property type="match status" value="1"/>
</dbReference>
<keyword evidence="5" id="KW-0804">Transcription</keyword>
<dbReference type="PROSITE" id="PS00688">
    <property type="entry name" value="SIGMA54_INTERACT_3"/>
    <property type="match status" value="1"/>
</dbReference>
<evidence type="ECO:0000256" key="3">
    <source>
        <dbReference type="ARBA" id="ARBA00023015"/>
    </source>
</evidence>
<dbReference type="InterPro" id="IPR002197">
    <property type="entry name" value="HTH_Fis"/>
</dbReference>
<dbReference type="SUPFAM" id="SSF55781">
    <property type="entry name" value="GAF domain-like"/>
    <property type="match status" value="1"/>
</dbReference>
<evidence type="ECO:0000256" key="2">
    <source>
        <dbReference type="ARBA" id="ARBA00022840"/>
    </source>
</evidence>
<dbReference type="PANTHER" id="PTHR32071:SF117">
    <property type="entry name" value="PTS-DEPENDENT DIHYDROXYACETONE KINASE OPERON REGULATORY PROTEIN-RELATED"/>
    <property type="match status" value="1"/>
</dbReference>
<evidence type="ECO:0000313" key="8">
    <source>
        <dbReference type="Proteomes" id="UP001221411"/>
    </source>
</evidence>
<gene>
    <name evidence="7" type="ORF">POL67_25990</name>
</gene>
<feature type="domain" description="Sigma-54 factor interaction" evidence="6">
    <location>
        <begin position="196"/>
        <end position="423"/>
    </location>
</feature>
<dbReference type="RefSeq" id="WP_271921729.1">
    <property type="nucleotide sequence ID" value="NZ_JAQNDO010000001.1"/>
</dbReference>
<dbReference type="Pfam" id="PF13185">
    <property type="entry name" value="GAF_2"/>
    <property type="match status" value="1"/>
</dbReference>
<dbReference type="InterPro" id="IPR003018">
    <property type="entry name" value="GAF"/>
</dbReference>
<dbReference type="InterPro" id="IPR003593">
    <property type="entry name" value="AAA+_ATPase"/>
</dbReference>
<dbReference type="InterPro" id="IPR009057">
    <property type="entry name" value="Homeodomain-like_sf"/>
</dbReference>
<dbReference type="InterPro" id="IPR025944">
    <property type="entry name" value="Sigma_54_int_dom_CS"/>
</dbReference>
<keyword evidence="2" id="KW-0067">ATP-binding</keyword>
<comment type="caution">
    <text evidence="7">The sequence shown here is derived from an EMBL/GenBank/DDBJ whole genome shotgun (WGS) entry which is preliminary data.</text>
</comment>
<dbReference type="Proteomes" id="UP001221411">
    <property type="component" value="Unassembled WGS sequence"/>
</dbReference>
<evidence type="ECO:0000259" key="6">
    <source>
        <dbReference type="PROSITE" id="PS50045"/>
    </source>
</evidence>
<protein>
    <submittedName>
        <fullName evidence="7">Sigma-54-dependent Fis family transcriptional regulator</fullName>
    </submittedName>
</protein>
<dbReference type="Pfam" id="PF02954">
    <property type="entry name" value="HTH_8"/>
    <property type="match status" value="1"/>
</dbReference>
<dbReference type="SMART" id="SM00382">
    <property type="entry name" value="AAA"/>
    <property type="match status" value="1"/>
</dbReference>
<dbReference type="Gene3D" id="1.10.10.60">
    <property type="entry name" value="Homeodomain-like"/>
    <property type="match status" value="1"/>
</dbReference>
<dbReference type="SMART" id="SM00065">
    <property type="entry name" value="GAF"/>
    <property type="match status" value="1"/>
</dbReference>
<keyword evidence="1" id="KW-0547">Nucleotide-binding</keyword>
<accession>A0ABT5ESL8</accession>
<dbReference type="EMBL" id="JAQNDO010000001">
    <property type="protein sequence ID" value="MDC0744810.1"/>
    <property type="molecule type" value="Genomic_DNA"/>
</dbReference>
<evidence type="ECO:0000313" key="7">
    <source>
        <dbReference type="EMBL" id="MDC0744810.1"/>
    </source>
</evidence>
<dbReference type="InterPro" id="IPR058031">
    <property type="entry name" value="AAA_lid_NorR"/>
</dbReference>
<dbReference type="InterPro" id="IPR027417">
    <property type="entry name" value="P-loop_NTPase"/>
</dbReference>
<dbReference type="InterPro" id="IPR029016">
    <property type="entry name" value="GAF-like_dom_sf"/>
</dbReference>
<dbReference type="CDD" id="cd00009">
    <property type="entry name" value="AAA"/>
    <property type="match status" value="1"/>
</dbReference>
<reference evidence="7 8" key="1">
    <citation type="submission" date="2022-11" db="EMBL/GenBank/DDBJ databases">
        <title>Minimal conservation of predation-associated metabolite biosynthetic gene clusters underscores biosynthetic potential of Myxococcota including descriptions for ten novel species: Archangium lansinium sp. nov., Myxococcus landrumus sp. nov., Nannocystis bai.</title>
        <authorList>
            <person name="Ahearne A."/>
            <person name="Stevens C."/>
            <person name="Dowd S."/>
        </authorList>
    </citation>
    <scope>NUCLEOTIDE SEQUENCE [LARGE SCALE GENOMIC DNA]</scope>
    <source>
        <strain evidence="7 8">RJM3</strain>
    </source>
</reference>
<evidence type="ECO:0000256" key="4">
    <source>
        <dbReference type="ARBA" id="ARBA00023125"/>
    </source>
</evidence>
<dbReference type="Gene3D" id="1.10.8.60">
    <property type="match status" value="1"/>
</dbReference>
<dbReference type="SUPFAM" id="SSF52540">
    <property type="entry name" value="P-loop containing nucleoside triphosphate hydrolases"/>
    <property type="match status" value="1"/>
</dbReference>
<proteinExistence type="predicted"/>
<organism evidence="7 8">
    <name type="scientific">Polyangium mundeleinium</name>
    <dbReference type="NCBI Taxonomy" id="2995306"/>
    <lineage>
        <taxon>Bacteria</taxon>
        <taxon>Pseudomonadati</taxon>
        <taxon>Myxococcota</taxon>
        <taxon>Polyangia</taxon>
        <taxon>Polyangiales</taxon>
        <taxon>Polyangiaceae</taxon>
        <taxon>Polyangium</taxon>
    </lineage>
</organism>
<dbReference type="Pfam" id="PF00158">
    <property type="entry name" value="Sigma54_activat"/>
    <property type="match status" value="1"/>
</dbReference>
<evidence type="ECO:0000256" key="5">
    <source>
        <dbReference type="ARBA" id="ARBA00023163"/>
    </source>
</evidence>
<dbReference type="Gene3D" id="3.30.450.40">
    <property type="match status" value="1"/>
</dbReference>
<dbReference type="SUPFAM" id="SSF46689">
    <property type="entry name" value="Homeodomain-like"/>
    <property type="match status" value="1"/>
</dbReference>